<name>A0A250JWD8_9BACT</name>
<dbReference type="RefSeq" id="WP_095959118.1">
    <property type="nucleotide sequence ID" value="NZ_CP022203.1"/>
</dbReference>
<reference evidence="2 3" key="1">
    <citation type="submission" date="2017-06" db="EMBL/GenBank/DDBJ databases">
        <title>Sequencing and comparative analysis of myxobacterial genomes.</title>
        <authorList>
            <person name="Rupp O."/>
            <person name="Goesmann A."/>
            <person name="Sogaard-Andersen L."/>
        </authorList>
    </citation>
    <scope>NUCLEOTIDE SEQUENCE [LARGE SCALE GENOMIC DNA]</scope>
    <source>
        <strain evidence="2 3">DSM 14697</strain>
    </source>
</reference>
<organism evidence="2 3">
    <name type="scientific">Corallococcus macrosporus DSM 14697</name>
    <dbReference type="NCBI Taxonomy" id="1189310"/>
    <lineage>
        <taxon>Bacteria</taxon>
        <taxon>Pseudomonadati</taxon>
        <taxon>Myxococcota</taxon>
        <taxon>Myxococcia</taxon>
        <taxon>Myxococcales</taxon>
        <taxon>Cystobacterineae</taxon>
        <taxon>Myxococcaceae</taxon>
        <taxon>Corallococcus</taxon>
    </lineage>
</organism>
<dbReference type="InterPro" id="IPR003959">
    <property type="entry name" value="ATPase_AAA_core"/>
</dbReference>
<keyword evidence="3" id="KW-1185">Reference proteome</keyword>
<dbReference type="Gene3D" id="3.40.50.300">
    <property type="entry name" value="P-loop containing nucleotide triphosphate hydrolases"/>
    <property type="match status" value="2"/>
</dbReference>
<proteinExistence type="predicted"/>
<dbReference type="OrthoDB" id="3322489at2"/>
<dbReference type="EMBL" id="CP022203">
    <property type="protein sequence ID" value="ATB48174.1"/>
    <property type="molecule type" value="Genomic_DNA"/>
</dbReference>
<dbReference type="Pfam" id="PF13304">
    <property type="entry name" value="AAA_21"/>
    <property type="match status" value="1"/>
</dbReference>
<dbReference type="AlphaFoldDB" id="A0A250JWD8"/>
<dbReference type="Proteomes" id="UP000217343">
    <property type="component" value="Chromosome"/>
</dbReference>
<dbReference type="GO" id="GO:0005524">
    <property type="term" value="F:ATP binding"/>
    <property type="evidence" value="ECO:0007669"/>
    <property type="project" value="InterPro"/>
</dbReference>
<protein>
    <submittedName>
        <fullName evidence="2">ATPase-like protein</fullName>
    </submittedName>
</protein>
<dbReference type="SMART" id="SM00382">
    <property type="entry name" value="AAA"/>
    <property type="match status" value="1"/>
</dbReference>
<dbReference type="GO" id="GO:0016887">
    <property type="term" value="F:ATP hydrolysis activity"/>
    <property type="evidence" value="ECO:0007669"/>
    <property type="project" value="InterPro"/>
</dbReference>
<evidence type="ECO:0000313" key="3">
    <source>
        <dbReference type="Proteomes" id="UP000217343"/>
    </source>
</evidence>
<feature type="domain" description="AAA+ ATPase" evidence="1">
    <location>
        <begin position="23"/>
        <end position="330"/>
    </location>
</feature>
<dbReference type="InterPro" id="IPR051396">
    <property type="entry name" value="Bact_Antivir_Def_Nuclease"/>
</dbReference>
<dbReference type="InterPro" id="IPR003593">
    <property type="entry name" value="AAA+_ATPase"/>
</dbReference>
<evidence type="ECO:0000259" key="1">
    <source>
        <dbReference type="SMART" id="SM00382"/>
    </source>
</evidence>
<dbReference type="SUPFAM" id="SSF52540">
    <property type="entry name" value="P-loop containing nucleoside triphosphate hydrolases"/>
    <property type="match status" value="1"/>
</dbReference>
<dbReference type="PANTHER" id="PTHR43581">
    <property type="entry name" value="ATP/GTP PHOSPHATASE"/>
    <property type="match status" value="1"/>
</dbReference>
<accession>A0A250JWD8</accession>
<evidence type="ECO:0000313" key="2">
    <source>
        <dbReference type="EMBL" id="ATB48174.1"/>
    </source>
</evidence>
<dbReference type="InterPro" id="IPR027417">
    <property type="entry name" value="P-loop_NTPase"/>
</dbReference>
<dbReference type="PANTHER" id="PTHR43581:SF4">
    <property type="entry name" value="ATP_GTP PHOSPHATASE"/>
    <property type="match status" value="1"/>
</dbReference>
<dbReference type="KEGG" id="mmas:MYMAC_003800"/>
<sequence>MASLEELCVGTYRSLRDVRLERLGRMNLLVGGNNAGKTSVLEAIGLVARPVDPGQWIQTVTNRDASGPLVDGLWALFPGSTALTLEGESEESRPISIQARFEGQSRQLRAEALAFIEQRWADSDRASPDPRSDVVVRLQMEVSAGDATPMKHELDFGSTPRRLPIPHGVALFRVFVVTPMTHRSTAQLITHLSHVIDEGTKGKAVELLRMFDPHVSDVLISRPFGRDAIRVVHERRGVVDLATFGDGMRRAFAMSVALSRASGGILLVDEIESAIHARALDSVLPWLVRAAGEAKVQIVATTHSLEAVDASLGAFVSAPSDEVITYHLRRSEGGHACLRYDLDGLRSLRDEGLDIR</sequence>
<gene>
    <name evidence="2" type="ORF">MYMAC_003800</name>
</gene>